<feature type="domain" description="DEP" evidence="3">
    <location>
        <begin position="46"/>
        <end position="137"/>
    </location>
</feature>
<evidence type="ECO:0000313" key="4">
    <source>
        <dbReference type="Proteomes" id="UP000694890"/>
    </source>
</evidence>
<dbReference type="AlphaFoldDB" id="A0AAJ7VLA6"/>
<dbReference type="GO" id="GO:0035556">
    <property type="term" value="P:intracellular signal transduction"/>
    <property type="evidence" value="ECO:0007669"/>
    <property type="project" value="InterPro"/>
</dbReference>
<dbReference type="PROSITE" id="PS50186">
    <property type="entry name" value="DEP"/>
    <property type="match status" value="1"/>
</dbReference>
<dbReference type="Proteomes" id="UP000694890">
    <property type="component" value="Linkage group LG10"/>
</dbReference>
<evidence type="ECO:0000313" key="5">
    <source>
        <dbReference type="RefSeq" id="XP_018559577.1"/>
    </source>
</evidence>
<name>A0AAJ7VLA6_LATCA</name>
<gene>
    <name evidence="5" type="primary">LOC108902278</name>
</gene>
<dbReference type="GeneID" id="108902278"/>
<dbReference type="InterPro" id="IPR000591">
    <property type="entry name" value="DEP_dom"/>
</dbReference>
<dbReference type="Pfam" id="PF00610">
    <property type="entry name" value="DEP"/>
    <property type="match status" value="1"/>
</dbReference>
<dbReference type="SUPFAM" id="SSF46785">
    <property type="entry name" value="Winged helix' DNA-binding domain"/>
    <property type="match status" value="1"/>
</dbReference>
<organism evidence="4 5">
    <name type="scientific">Lates calcarifer</name>
    <name type="common">Barramundi</name>
    <name type="synonym">Holocentrus calcarifer</name>
    <dbReference type="NCBI Taxonomy" id="8187"/>
    <lineage>
        <taxon>Eukaryota</taxon>
        <taxon>Metazoa</taxon>
        <taxon>Chordata</taxon>
        <taxon>Craniata</taxon>
        <taxon>Vertebrata</taxon>
        <taxon>Euteleostomi</taxon>
        <taxon>Actinopterygii</taxon>
        <taxon>Neopterygii</taxon>
        <taxon>Teleostei</taxon>
        <taxon>Neoteleostei</taxon>
        <taxon>Acanthomorphata</taxon>
        <taxon>Carangaria</taxon>
        <taxon>Carangaria incertae sedis</taxon>
        <taxon>Centropomidae</taxon>
        <taxon>Lates</taxon>
    </lineage>
</organism>
<dbReference type="SMART" id="SM00049">
    <property type="entry name" value="DEP"/>
    <property type="match status" value="1"/>
</dbReference>
<dbReference type="CDD" id="cd04405">
    <property type="entry name" value="RhoGAP_BRCC3-like"/>
    <property type="match status" value="1"/>
</dbReference>
<proteinExistence type="inferred from homology"/>
<evidence type="ECO:0000256" key="2">
    <source>
        <dbReference type="ARBA" id="ARBA00040225"/>
    </source>
</evidence>
<dbReference type="PANTHER" id="PTHR16206">
    <property type="entry name" value="DEP DOMAIN-CONTAINING"/>
    <property type="match status" value="1"/>
</dbReference>
<protein>
    <recommendedName>
        <fullName evidence="2">DEP domain-containing protein 7</fullName>
    </recommendedName>
</protein>
<evidence type="ECO:0000259" key="3">
    <source>
        <dbReference type="PROSITE" id="PS50186"/>
    </source>
</evidence>
<sequence length="579" mass="64872">MASIRERAAVLNLEEKLCVRPQARGVASKLVDLQSFSLWSGLISHLRSSVRVKCRRVHLKFHSDCFLGSEAVDVLTEHIIHVKGLEGTSVSRDKVVCVCQVLLDCNVFEAVGTNVFGKDKKLDAFQDSKSSLYRFLNMHMPSVDELERGMLVNGIQQLFCSAPSDRQKEQTCSTETHVQMSTRVIFTQASTKANQLDTPVTASLSLETVVDNLSLSPSRVQTDSVLPQSLVDEVWQEQTLLRLLHLVELPLLEGVLQCSQTPSPTPSSHLLAHSNIDLIYSSNHLDRQILKALRETQEDEWLCAALDCLDFLSDQPVVELSRDLPYCFRQDQGSCDQVQAGSYNSDEPRLSQSSLAQCKLLLYRTLVKHYSYTDKPPLLPQCMTDVYAAIADLLVNAKLDKALEALQLCLKLLPPSCRDELRRLLTFIALAADPQGIKLDKELENRLAVKRSFFRAIIHSKALSKEKEDLIAVFMLSNIKEIFKIPGALHKGVSDKLASLVQGKQLDVTGSPSCQQVSSRTCTDSTKKTTKQELWALLNSIHMDPKVSAKDRKRLLRQFYQAHPHIFNQYFGDSAVNVL</sequence>
<dbReference type="Gene3D" id="1.10.10.10">
    <property type="entry name" value="Winged helix-like DNA-binding domain superfamily/Winged helix DNA-binding domain"/>
    <property type="match status" value="1"/>
</dbReference>
<reference evidence="5" key="1">
    <citation type="submission" date="2025-08" db="UniProtKB">
        <authorList>
            <consortium name="RefSeq"/>
        </authorList>
    </citation>
    <scope>IDENTIFICATION</scope>
    <source>
        <tissue evidence="5">Brain</tissue>
    </source>
</reference>
<dbReference type="InterPro" id="IPR036390">
    <property type="entry name" value="WH_DNA-bd_sf"/>
</dbReference>
<accession>A0AAJ7VLA6</accession>
<dbReference type="RefSeq" id="XP_018559577.1">
    <property type="nucleotide sequence ID" value="XM_018704061.2"/>
</dbReference>
<dbReference type="KEGG" id="lcf:108902278"/>
<dbReference type="InterPro" id="IPR036388">
    <property type="entry name" value="WH-like_DNA-bd_sf"/>
</dbReference>
<dbReference type="PANTHER" id="PTHR16206:SF9">
    <property type="entry name" value="DEP DOMAIN-CONTAINING PROTEIN 7"/>
    <property type="match status" value="1"/>
</dbReference>
<comment type="similarity">
    <text evidence="1">Belongs to the DEPDC7 family.</text>
</comment>
<evidence type="ECO:0000256" key="1">
    <source>
        <dbReference type="ARBA" id="ARBA00037970"/>
    </source>
</evidence>